<dbReference type="Pfam" id="PF01590">
    <property type="entry name" value="GAF"/>
    <property type="match status" value="1"/>
</dbReference>
<dbReference type="InterPro" id="IPR029016">
    <property type="entry name" value="GAF-like_dom_sf"/>
</dbReference>
<dbReference type="RefSeq" id="WP_186736481.1">
    <property type="nucleotide sequence ID" value="NZ_VFIA01000005.1"/>
</dbReference>
<dbReference type="EMBL" id="VFIA01000005">
    <property type="protein sequence ID" value="MBC3790657.1"/>
    <property type="molecule type" value="Genomic_DNA"/>
</dbReference>
<keyword evidence="3" id="KW-1185">Reference proteome</keyword>
<sequence length="178" mass="20184">MITIDSLSTAIDALIAEDRSPSDTLTEVVHYVGQALTADRCFLYVRQPEQARGRTAFCWRKNDRVPDRNTIQPDWQPDTTDLPAEDPLIRAGLNMKPSVYVDDVETASPDVLNRKFEEETFGHRALIHAHVQQDNQLWGILQPCLFGHPRHWTDTEKAAIEAILPRIQPIIAAYVRSA</sequence>
<evidence type="ECO:0000259" key="1">
    <source>
        <dbReference type="Pfam" id="PF01590"/>
    </source>
</evidence>
<reference evidence="2 3" key="1">
    <citation type="submission" date="2019-06" db="EMBL/GenBank/DDBJ databases">
        <title>Spirosoma utsteinense sp. nov. isolated from Antarctic ice-free soils.</title>
        <authorList>
            <person name="Tahon G."/>
        </authorList>
    </citation>
    <scope>NUCLEOTIDE SEQUENCE [LARGE SCALE GENOMIC DNA]</scope>
    <source>
        <strain evidence="2 3">LMG 31447</strain>
    </source>
</reference>
<dbReference type="InterPro" id="IPR003018">
    <property type="entry name" value="GAF"/>
</dbReference>
<dbReference type="Proteomes" id="UP000700732">
    <property type="component" value="Unassembled WGS sequence"/>
</dbReference>
<organism evidence="2 3">
    <name type="scientific">Spirosoma utsteinense</name>
    <dbReference type="NCBI Taxonomy" id="2585773"/>
    <lineage>
        <taxon>Bacteria</taxon>
        <taxon>Pseudomonadati</taxon>
        <taxon>Bacteroidota</taxon>
        <taxon>Cytophagia</taxon>
        <taxon>Cytophagales</taxon>
        <taxon>Cytophagaceae</taxon>
        <taxon>Spirosoma</taxon>
    </lineage>
</organism>
<evidence type="ECO:0000313" key="2">
    <source>
        <dbReference type="EMBL" id="MBC3790657.1"/>
    </source>
</evidence>
<protein>
    <submittedName>
        <fullName evidence="2">GAF domain-containing protein</fullName>
    </submittedName>
</protein>
<comment type="caution">
    <text evidence="2">The sequence shown here is derived from an EMBL/GenBank/DDBJ whole genome shotgun (WGS) entry which is preliminary data.</text>
</comment>
<name>A0ABR6W246_9BACT</name>
<dbReference type="Gene3D" id="3.30.450.40">
    <property type="match status" value="1"/>
</dbReference>
<accession>A0ABR6W246</accession>
<gene>
    <name evidence="2" type="ORF">FH603_1147</name>
</gene>
<feature type="domain" description="GAF" evidence="1">
    <location>
        <begin position="21"/>
        <end position="163"/>
    </location>
</feature>
<evidence type="ECO:0000313" key="3">
    <source>
        <dbReference type="Proteomes" id="UP000700732"/>
    </source>
</evidence>
<proteinExistence type="predicted"/>
<dbReference type="SUPFAM" id="SSF55781">
    <property type="entry name" value="GAF domain-like"/>
    <property type="match status" value="1"/>
</dbReference>